<protein>
    <submittedName>
        <fullName evidence="1">Uncharacterized protein</fullName>
    </submittedName>
</protein>
<dbReference type="AlphaFoldDB" id="A0A0L8LXJ7"/>
<reference evidence="2" key="1">
    <citation type="submission" date="2015-07" db="EMBL/GenBank/DDBJ databases">
        <authorList>
            <person name="Ju K.-S."/>
            <person name="Doroghazi J.R."/>
            <person name="Metcalf W.W."/>
        </authorList>
    </citation>
    <scope>NUCLEOTIDE SEQUENCE [LARGE SCALE GENOMIC DNA]</scope>
    <source>
        <strain evidence="2">NRRL 2290</strain>
    </source>
</reference>
<evidence type="ECO:0000313" key="2">
    <source>
        <dbReference type="Proteomes" id="UP000037251"/>
    </source>
</evidence>
<accession>A0A0L8LXJ7</accession>
<dbReference type="eggNOG" id="COG3427">
    <property type="taxonomic scope" value="Bacteria"/>
</dbReference>
<dbReference type="PATRIC" id="fig|67356.5.peg.893"/>
<dbReference type="STRING" id="67356.AQJ84_11930"/>
<sequence>MLGIYLNDHLAGATAGVERARYLAEAEQDPVISAAVRPLAVEITQDRASLLEIMRQLDVPVHRYKLAAGRLAEKAGRLKTNGRLVRRSPLTSLVELEALRLGVSAKAAGWETLRRLADEDERLDAARLDALLGRARTQLRTLEDLHETQTAETFRTAAA</sequence>
<dbReference type="Proteomes" id="UP000037251">
    <property type="component" value="Unassembled WGS sequence"/>
</dbReference>
<gene>
    <name evidence="1" type="ORF">ADK37_04130</name>
</gene>
<dbReference type="OrthoDB" id="5504890at2"/>
<organism evidence="1 2">
    <name type="scientific">Streptomyces resistomycificus</name>
    <dbReference type="NCBI Taxonomy" id="67356"/>
    <lineage>
        <taxon>Bacteria</taxon>
        <taxon>Bacillati</taxon>
        <taxon>Actinomycetota</taxon>
        <taxon>Actinomycetes</taxon>
        <taxon>Kitasatosporales</taxon>
        <taxon>Streptomycetaceae</taxon>
        <taxon>Streptomyces</taxon>
        <taxon>Streptomyces aurantiacus group</taxon>
    </lineage>
</organism>
<dbReference type="EMBL" id="LGUS01000017">
    <property type="protein sequence ID" value="KOG42814.1"/>
    <property type="molecule type" value="Genomic_DNA"/>
</dbReference>
<evidence type="ECO:0000313" key="1">
    <source>
        <dbReference type="EMBL" id="KOG42814.1"/>
    </source>
</evidence>
<proteinExistence type="predicted"/>
<name>A0A0L8LXJ7_9ACTN</name>
<comment type="caution">
    <text evidence="1">The sequence shown here is derived from an EMBL/GenBank/DDBJ whole genome shotgun (WGS) entry which is preliminary data.</text>
</comment>
<keyword evidence="2" id="KW-1185">Reference proteome</keyword>